<feature type="region of interest" description="Disordered" evidence="9">
    <location>
        <begin position="146"/>
        <end position="175"/>
    </location>
</feature>
<reference evidence="11 12" key="1">
    <citation type="submission" date="2024-08" db="EMBL/GenBank/DDBJ databases">
        <title>Gnathostoma spinigerum genome.</title>
        <authorList>
            <person name="Gonzalez-Bertolin B."/>
            <person name="Monzon S."/>
            <person name="Zaballos A."/>
            <person name="Jimenez P."/>
            <person name="Dekumyoy P."/>
            <person name="Varona S."/>
            <person name="Cuesta I."/>
            <person name="Sumanam S."/>
            <person name="Adisakwattana P."/>
            <person name="Gasser R.B."/>
            <person name="Hernandez-Gonzalez A."/>
            <person name="Young N.D."/>
            <person name="Perteguer M.J."/>
        </authorList>
    </citation>
    <scope>NUCLEOTIDE SEQUENCE [LARGE SCALE GENOMIC DNA]</scope>
    <source>
        <strain evidence="11">AL3</strain>
        <tissue evidence="11">Liver</tissue>
    </source>
</reference>
<dbReference type="InterPro" id="IPR004843">
    <property type="entry name" value="Calcineurin-like_PHP"/>
</dbReference>
<keyword evidence="5" id="KW-0904">Protein phosphatase</keyword>
<dbReference type="Pfam" id="PF00149">
    <property type="entry name" value="Metallophos"/>
    <property type="match status" value="1"/>
</dbReference>
<dbReference type="GO" id="GO:0004722">
    <property type="term" value="F:protein serine/threonine phosphatase activity"/>
    <property type="evidence" value="ECO:0007669"/>
    <property type="project" value="UniProtKB-EC"/>
</dbReference>
<evidence type="ECO:0000313" key="12">
    <source>
        <dbReference type="Proteomes" id="UP001608902"/>
    </source>
</evidence>
<organism evidence="11 12">
    <name type="scientific">Gnathostoma spinigerum</name>
    <dbReference type="NCBI Taxonomy" id="75299"/>
    <lineage>
        <taxon>Eukaryota</taxon>
        <taxon>Metazoa</taxon>
        <taxon>Ecdysozoa</taxon>
        <taxon>Nematoda</taxon>
        <taxon>Chromadorea</taxon>
        <taxon>Rhabditida</taxon>
        <taxon>Spirurina</taxon>
        <taxon>Gnathostomatomorpha</taxon>
        <taxon>Gnathostomatoidea</taxon>
        <taxon>Gnathostomatidae</taxon>
        <taxon>Gnathostoma</taxon>
    </lineage>
</organism>
<evidence type="ECO:0000256" key="1">
    <source>
        <dbReference type="ARBA" id="ARBA00001936"/>
    </source>
</evidence>
<dbReference type="PANTHER" id="PTHR11668">
    <property type="entry name" value="SERINE/THREONINE PROTEIN PHOSPHATASE"/>
    <property type="match status" value="1"/>
</dbReference>
<evidence type="ECO:0000256" key="4">
    <source>
        <dbReference type="ARBA" id="ARBA00022801"/>
    </source>
</evidence>
<name>A0ABD6E9F7_9BILA</name>
<comment type="cofactor">
    <cofactor evidence="1">
        <name>Mn(2+)</name>
        <dbReference type="ChEBI" id="CHEBI:29035"/>
    </cofactor>
</comment>
<keyword evidence="12" id="KW-1185">Reference proteome</keyword>
<feature type="domain" description="Serine/threonine specific protein phosphatases" evidence="10">
    <location>
        <begin position="1"/>
        <end position="142"/>
    </location>
</feature>
<comment type="catalytic activity">
    <reaction evidence="7">
        <text>O-phospho-L-seryl-[protein] + H2O = L-seryl-[protein] + phosphate</text>
        <dbReference type="Rhea" id="RHEA:20629"/>
        <dbReference type="Rhea" id="RHEA-COMP:9863"/>
        <dbReference type="Rhea" id="RHEA-COMP:11604"/>
        <dbReference type="ChEBI" id="CHEBI:15377"/>
        <dbReference type="ChEBI" id="CHEBI:29999"/>
        <dbReference type="ChEBI" id="CHEBI:43474"/>
        <dbReference type="ChEBI" id="CHEBI:83421"/>
        <dbReference type="EC" id="3.1.3.16"/>
    </reaction>
</comment>
<keyword evidence="4" id="KW-0378">Hydrolase</keyword>
<evidence type="ECO:0000313" key="11">
    <source>
        <dbReference type="EMBL" id="MFH4976300.1"/>
    </source>
</evidence>
<dbReference type="EC" id="3.1.3.16" evidence="2"/>
<evidence type="ECO:0000256" key="6">
    <source>
        <dbReference type="ARBA" id="ARBA00023211"/>
    </source>
</evidence>
<dbReference type="GO" id="GO:0046872">
    <property type="term" value="F:metal ion binding"/>
    <property type="evidence" value="ECO:0007669"/>
    <property type="project" value="UniProtKB-KW"/>
</dbReference>
<dbReference type="AlphaFoldDB" id="A0ABD6E9F7"/>
<dbReference type="Proteomes" id="UP001608902">
    <property type="component" value="Unassembled WGS sequence"/>
</dbReference>
<dbReference type="InterPro" id="IPR029052">
    <property type="entry name" value="Metallo-depent_PP-like"/>
</dbReference>
<dbReference type="PANTHER" id="PTHR11668:SF300">
    <property type="entry name" value="SERINE_THREONINE-PROTEIN PHOSPHATASE"/>
    <property type="match status" value="1"/>
</dbReference>
<evidence type="ECO:0000256" key="5">
    <source>
        <dbReference type="ARBA" id="ARBA00022912"/>
    </source>
</evidence>
<evidence type="ECO:0000256" key="8">
    <source>
        <dbReference type="ARBA" id="ARBA00048336"/>
    </source>
</evidence>
<dbReference type="SMART" id="SM00156">
    <property type="entry name" value="PP2Ac"/>
    <property type="match status" value="1"/>
</dbReference>
<gene>
    <name evidence="11" type="ORF">AB6A40_003009</name>
</gene>
<keyword evidence="3" id="KW-0479">Metal-binding</keyword>
<feature type="compositionally biased region" description="Acidic residues" evidence="9">
    <location>
        <begin position="152"/>
        <end position="164"/>
    </location>
</feature>
<dbReference type="PRINTS" id="PR00114">
    <property type="entry name" value="STPHPHTASE"/>
</dbReference>
<accession>A0ABD6E9F7</accession>
<dbReference type="Gene3D" id="3.60.21.10">
    <property type="match status" value="1"/>
</dbReference>
<evidence type="ECO:0000256" key="7">
    <source>
        <dbReference type="ARBA" id="ARBA00047761"/>
    </source>
</evidence>
<evidence type="ECO:0000256" key="9">
    <source>
        <dbReference type="SAM" id="MobiDB-lite"/>
    </source>
</evidence>
<evidence type="ECO:0000256" key="3">
    <source>
        <dbReference type="ARBA" id="ARBA00022723"/>
    </source>
</evidence>
<protein>
    <recommendedName>
        <fullName evidence="2">protein-serine/threonine phosphatase</fullName>
        <ecNumber evidence="2">3.1.3.16</ecNumber>
    </recommendedName>
</protein>
<dbReference type="InterPro" id="IPR050341">
    <property type="entry name" value="PP1_catalytic_subunit"/>
</dbReference>
<evidence type="ECO:0000259" key="10">
    <source>
        <dbReference type="SMART" id="SM00156"/>
    </source>
</evidence>
<dbReference type="InterPro" id="IPR006186">
    <property type="entry name" value="Ser/Thr-sp_prot-phosphatase"/>
</dbReference>
<dbReference type="EMBL" id="JBGFUD010001451">
    <property type="protein sequence ID" value="MFH4976300.1"/>
    <property type="molecule type" value="Genomic_DNA"/>
</dbReference>
<sequence length="175" mass="19574">MPLSGLIANRILCMHGGLSPLLTDIEQLRQIKRPLDPPNPSLALDLLWSDPDKWTVGWAQNSRGVSYVFGEDVLKSLCEKLEIDLVARAHQVVQDGYEFFADRRLVTIFSAPHYCGQFDNAAASMRVTEDLSCDFKVYRPATKAERLAAEAAEQEPEDVGEEDNQPPQEEKGSEQ</sequence>
<dbReference type="SUPFAM" id="SSF56300">
    <property type="entry name" value="Metallo-dependent phosphatases"/>
    <property type="match status" value="1"/>
</dbReference>
<evidence type="ECO:0000256" key="2">
    <source>
        <dbReference type="ARBA" id="ARBA00013081"/>
    </source>
</evidence>
<comment type="catalytic activity">
    <reaction evidence="8">
        <text>O-phospho-L-threonyl-[protein] + H2O = L-threonyl-[protein] + phosphate</text>
        <dbReference type="Rhea" id="RHEA:47004"/>
        <dbReference type="Rhea" id="RHEA-COMP:11060"/>
        <dbReference type="Rhea" id="RHEA-COMP:11605"/>
        <dbReference type="ChEBI" id="CHEBI:15377"/>
        <dbReference type="ChEBI" id="CHEBI:30013"/>
        <dbReference type="ChEBI" id="CHEBI:43474"/>
        <dbReference type="ChEBI" id="CHEBI:61977"/>
        <dbReference type="EC" id="3.1.3.16"/>
    </reaction>
</comment>
<comment type="caution">
    <text evidence="11">The sequence shown here is derived from an EMBL/GenBank/DDBJ whole genome shotgun (WGS) entry which is preliminary data.</text>
</comment>
<keyword evidence="6" id="KW-0464">Manganese</keyword>
<proteinExistence type="predicted"/>